<gene>
    <name evidence="2" type="ORF">MAL03_17905</name>
</gene>
<proteinExistence type="predicted"/>
<evidence type="ECO:0000256" key="1">
    <source>
        <dbReference type="SAM" id="Phobius"/>
    </source>
</evidence>
<reference evidence="2" key="1">
    <citation type="submission" date="2022-02" db="EMBL/GenBank/DDBJ databases">
        <title>The genetically variable rfb locus in Leptospira is a mobile cassette and a molecular signature of serovar identity.</title>
        <authorList>
            <person name="Nieves C."/>
            <person name="Vincent A.T."/>
            <person name="Zarantonelli L."/>
            <person name="Picardeau M."/>
            <person name="Veyrier F.J."/>
            <person name="Buschiazzo A."/>
        </authorList>
    </citation>
    <scope>NUCLEOTIDE SEQUENCE</scope>
    <source>
        <strain evidence="2">IP1512017</strain>
    </source>
</reference>
<keyword evidence="1" id="KW-1133">Transmembrane helix</keyword>
<name>A0AAE9GDA8_9LEPT</name>
<dbReference type="Proteomes" id="UP000829829">
    <property type="component" value="Chromosome 1"/>
</dbReference>
<keyword evidence="1" id="KW-0472">Membrane</keyword>
<sequence length="198" mass="22936">MSQITDFFSELKTSFDNLSQSIQSFLNTIEAIRSFLKILFSIVPLDLFLVLIFSLVLVYLFNTISPTTTRLNYTLGVLIVSTLRAFFHQTLSQTWNLGPVFLTAIFLLAPAYFVSLLRFGFYFLKKIQKRKNEFNPKDFETGLNHIQKSFYNLMAKGYEELHSVNEKPFSDFSSLKEQIAELERTIQGLKNLLDSEKK</sequence>
<evidence type="ECO:0000313" key="2">
    <source>
        <dbReference type="EMBL" id="UOG56630.1"/>
    </source>
</evidence>
<dbReference type="EMBL" id="CP091957">
    <property type="protein sequence ID" value="UOG56630.1"/>
    <property type="molecule type" value="Genomic_DNA"/>
</dbReference>
<accession>A0AAE9GDA8</accession>
<feature type="transmembrane region" description="Helical" evidence="1">
    <location>
        <begin position="73"/>
        <end position="91"/>
    </location>
</feature>
<feature type="transmembrane region" description="Helical" evidence="1">
    <location>
        <begin position="38"/>
        <end position="61"/>
    </location>
</feature>
<protein>
    <submittedName>
        <fullName evidence="2">Uncharacterized protein</fullName>
    </submittedName>
</protein>
<evidence type="ECO:0000313" key="3">
    <source>
        <dbReference type="Proteomes" id="UP000829829"/>
    </source>
</evidence>
<dbReference type="AlphaFoldDB" id="A0AAE9GDA8"/>
<dbReference type="RefSeq" id="WP_243815519.1">
    <property type="nucleotide sequence ID" value="NZ_CP091928.1"/>
</dbReference>
<feature type="transmembrane region" description="Helical" evidence="1">
    <location>
        <begin position="97"/>
        <end position="124"/>
    </location>
</feature>
<keyword evidence="1" id="KW-0812">Transmembrane</keyword>
<organism evidence="2 3">
    <name type="scientific">Leptospira noguchii</name>
    <dbReference type="NCBI Taxonomy" id="28182"/>
    <lineage>
        <taxon>Bacteria</taxon>
        <taxon>Pseudomonadati</taxon>
        <taxon>Spirochaetota</taxon>
        <taxon>Spirochaetia</taxon>
        <taxon>Leptospirales</taxon>
        <taxon>Leptospiraceae</taxon>
        <taxon>Leptospira</taxon>
    </lineage>
</organism>